<keyword evidence="4" id="KW-1185">Reference proteome</keyword>
<organism evidence="3 4">
    <name type="scientific">Oidiodendron maius (strain Zn)</name>
    <dbReference type="NCBI Taxonomy" id="913774"/>
    <lineage>
        <taxon>Eukaryota</taxon>
        <taxon>Fungi</taxon>
        <taxon>Dikarya</taxon>
        <taxon>Ascomycota</taxon>
        <taxon>Pezizomycotina</taxon>
        <taxon>Leotiomycetes</taxon>
        <taxon>Leotiomycetes incertae sedis</taxon>
        <taxon>Myxotrichaceae</taxon>
        <taxon>Oidiodendron</taxon>
    </lineage>
</organism>
<dbReference type="GO" id="GO:0016491">
    <property type="term" value="F:oxidoreductase activity"/>
    <property type="evidence" value="ECO:0007669"/>
    <property type="project" value="InterPro"/>
</dbReference>
<dbReference type="Pfam" id="PF07110">
    <property type="entry name" value="EthD"/>
    <property type="match status" value="1"/>
</dbReference>
<gene>
    <name evidence="3" type="ORF">OIDMADRAFT_60927</name>
</gene>
<dbReference type="OrthoDB" id="2519291at2759"/>
<comment type="similarity">
    <text evidence="1">Belongs to the tpcK family.</text>
</comment>
<dbReference type="InterPro" id="IPR011008">
    <property type="entry name" value="Dimeric_a/b-barrel"/>
</dbReference>
<accession>A0A0C3GD69</accession>
<sequence>MTYTAVVFFSRKPGVSPAAFQEYFEKNQVPILKKTAGDAFPIKHTRIYLQRSEEGDCPADIIFGNQDDFTFDAIALLEFEDASAGKRFTDATHKPEYLDRFDDVPLLPDRSKRRAALVNKVYETRRTD</sequence>
<evidence type="ECO:0000313" key="4">
    <source>
        <dbReference type="Proteomes" id="UP000054321"/>
    </source>
</evidence>
<dbReference type="InterPro" id="IPR009799">
    <property type="entry name" value="EthD_dom"/>
</dbReference>
<dbReference type="SUPFAM" id="SSF54909">
    <property type="entry name" value="Dimeric alpha+beta barrel"/>
    <property type="match status" value="1"/>
</dbReference>
<feature type="domain" description="EthD" evidence="2">
    <location>
        <begin position="12"/>
        <end position="99"/>
    </location>
</feature>
<evidence type="ECO:0000259" key="2">
    <source>
        <dbReference type="Pfam" id="PF07110"/>
    </source>
</evidence>
<evidence type="ECO:0000256" key="1">
    <source>
        <dbReference type="ARBA" id="ARBA00005986"/>
    </source>
</evidence>
<protein>
    <recommendedName>
        <fullName evidence="2">EthD domain-containing protein</fullName>
    </recommendedName>
</protein>
<dbReference type="HOGENOM" id="CLU_115019_2_2_1"/>
<reference evidence="3 4" key="1">
    <citation type="submission" date="2014-04" db="EMBL/GenBank/DDBJ databases">
        <authorList>
            <consortium name="DOE Joint Genome Institute"/>
            <person name="Kuo A."/>
            <person name="Martino E."/>
            <person name="Perotto S."/>
            <person name="Kohler A."/>
            <person name="Nagy L.G."/>
            <person name="Floudas D."/>
            <person name="Copeland A."/>
            <person name="Barry K.W."/>
            <person name="Cichocki N."/>
            <person name="Veneault-Fourrey C."/>
            <person name="LaButti K."/>
            <person name="Lindquist E.A."/>
            <person name="Lipzen A."/>
            <person name="Lundell T."/>
            <person name="Morin E."/>
            <person name="Murat C."/>
            <person name="Sun H."/>
            <person name="Tunlid A."/>
            <person name="Henrissat B."/>
            <person name="Grigoriev I.V."/>
            <person name="Hibbett D.S."/>
            <person name="Martin F."/>
            <person name="Nordberg H.P."/>
            <person name="Cantor M.N."/>
            <person name="Hua S.X."/>
        </authorList>
    </citation>
    <scope>NUCLEOTIDE SEQUENCE [LARGE SCALE GENOMIC DNA]</scope>
    <source>
        <strain evidence="3 4">Zn</strain>
    </source>
</reference>
<proteinExistence type="inferred from homology"/>
<dbReference type="EMBL" id="KN832891">
    <property type="protein sequence ID" value="KIM94090.1"/>
    <property type="molecule type" value="Genomic_DNA"/>
</dbReference>
<evidence type="ECO:0000313" key="3">
    <source>
        <dbReference type="EMBL" id="KIM94090.1"/>
    </source>
</evidence>
<dbReference type="Proteomes" id="UP000054321">
    <property type="component" value="Unassembled WGS sequence"/>
</dbReference>
<dbReference type="AlphaFoldDB" id="A0A0C3GD69"/>
<dbReference type="Gene3D" id="3.30.70.100">
    <property type="match status" value="1"/>
</dbReference>
<dbReference type="InParanoid" id="A0A0C3GD69"/>
<name>A0A0C3GD69_OIDMZ</name>
<reference evidence="4" key="2">
    <citation type="submission" date="2015-01" db="EMBL/GenBank/DDBJ databases">
        <title>Evolutionary Origins and Diversification of the Mycorrhizal Mutualists.</title>
        <authorList>
            <consortium name="DOE Joint Genome Institute"/>
            <consortium name="Mycorrhizal Genomics Consortium"/>
            <person name="Kohler A."/>
            <person name="Kuo A."/>
            <person name="Nagy L.G."/>
            <person name="Floudas D."/>
            <person name="Copeland A."/>
            <person name="Barry K.W."/>
            <person name="Cichocki N."/>
            <person name="Veneault-Fourrey C."/>
            <person name="LaButti K."/>
            <person name="Lindquist E.A."/>
            <person name="Lipzen A."/>
            <person name="Lundell T."/>
            <person name="Morin E."/>
            <person name="Murat C."/>
            <person name="Riley R."/>
            <person name="Ohm R."/>
            <person name="Sun H."/>
            <person name="Tunlid A."/>
            <person name="Henrissat B."/>
            <person name="Grigoriev I.V."/>
            <person name="Hibbett D.S."/>
            <person name="Martin F."/>
        </authorList>
    </citation>
    <scope>NUCLEOTIDE SEQUENCE [LARGE SCALE GENOMIC DNA]</scope>
    <source>
        <strain evidence="4">Zn</strain>
    </source>
</reference>